<dbReference type="EMBL" id="JARBHA010000012">
    <property type="protein sequence ID" value="KAJ9686829.1"/>
    <property type="molecule type" value="Genomic_DNA"/>
</dbReference>
<reference evidence="3 4" key="1">
    <citation type="journal article" date="2023" name="BMC Biotechnol.">
        <title>Vitis rotundifolia cv Carlos genome sequencing.</title>
        <authorList>
            <person name="Huff M."/>
            <person name="Hulse-Kemp A."/>
            <person name="Scheffler B."/>
            <person name="Youngblood R."/>
            <person name="Simpson S."/>
            <person name="Babiker E."/>
            <person name="Staton M."/>
        </authorList>
    </citation>
    <scope>NUCLEOTIDE SEQUENCE [LARGE SCALE GENOMIC DNA]</scope>
    <source>
        <tissue evidence="3">Leaf</tissue>
    </source>
</reference>
<dbReference type="Gene3D" id="3.30.559.10">
    <property type="entry name" value="Chloramphenicol acetyltransferase-like domain"/>
    <property type="match status" value="2"/>
</dbReference>
<evidence type="ECO:0000313" key="3">
    <source>
        <dbReference type="EMBL" id="KAJ9686829.1"/>
    </source>
</evidence>
<evidence type="ECO:0000256" key="1">
    <source>
        <dbReference type="ARBA" id="ARBA00022679"/>
    </source>
</evidence>
<dbReference type="PANTHER" id="PTHR31625">
    <property type="match status" value="1"/>
</dbReference>
<keyword evidence="1" id="KW-0808">Transferase</keyword>
<dbReference type="AlphaFoldDB" id="A0AA39DK14"/>
<dbReference type="Proteomes" id="UP001168098">
    <property type="component" value="Unassembled WGS sequence"/>
</dbReference>
<comment type="caution">
    <text evidence="3">The sequence shown here is derived from an EMBL/GenBank/DDBJ whole genome shotgun (WGS) entry which is preliminary data.</text>
</comment>
<sequence>MASFEMVNVLEHCKLAPAPGTVNEKSLPLTFFDIPWLHFPLIQHLFFYEFPYPKSHFIDTIIPLLKQSLSLTLKHFYPFAGKLIFPPNFGKPEIRYVSGDAVSLLFAESNKDFNHITGNHQRNVAEFHSLVAQLPPVSILSDSLVAPLLAVQVTLFPNSGICIGFTFRHVTADGNACTRFIRSWASINKVGRETTMVESGTLPFYDRTMVKDPNGLASVFWNHVGKIKFEGSQRQLSTNNVIATFILGQSYVQQLKKWVLSQCPTSSHVSTFTVTCAYVWTCMVKARARSGERVTEDELEHFVFGADCRALLQPPLPATYFGNCLVSCLATTKTKELMGDNGFIVAAKTIGEAIQERLQKKEGVLKDAEKWISEFETLKEDRIVGVAGSPRFAVYDIDFGLGKPKKSEVVSIDMTGSISLNECKNDKESFEIGLSLPKIKMDAFEDIFANGFQVQQNC</sequence>
<evidence type="ECO:0000256" key="2">
    <source>
        <dbReference type="ARBA" id="ARBA00023315"/>
    </source>
</evidence>
<accession>A0AA39DK14</accession>
<gene>
    <name evidence="3" type="ORF">PVL29_015606</name>
</gene>
<dbReference type="GO" id="GO:0016747">
    <property type="term" value="F:acyltransferase activity, transferring groups other than amino-acyl groups"/>
    <property type="evidence" value="ECO:0007669"/>
    <property type="project" value="UniProtKB-ARBA"/>
</dbReference>
<keyword evidence="2" id="KW-0012">Acyltransferase</keyword>
<protein>
    <submittedName>
        <fullName evidence="3">Uncharacterized protein</fullName>
    </submittedName>
</protein>
<organism evidence="3 4">
    <name type="scientific">Vitis rotundifolia</name>
    <name type="common">Muscadine grape</name>
    <dbReference type="NCBI Taxonomy" id="103349"/>
    <lineage>
        <taxon>Eukaryota</taxon>
        <taxon>Viridiplantae</taxon>
        <taxon>Streptophyta</taxon>
        <taxon>Embryophyta</taxon>
        <taxon>Tracheophyta</taxon>
        <taxon>Spermatophyta</taxon>
        <taxon>Magnoliopsida</taxon>
        <taxon>eudicotyledons</taxon>
        <taxon>Gunneridae</taxon>
        <taxon>Pentapetalae</taxon>
        <taxon>rosids</taxon>
        <taxon>Vitales</taxon>
        <taxon>Vitaceae</taxon>
        <taxon>Viteae</taxon>
        <taxon>Vitis</taxon>
    </lineage>
</organism>
<dbReference type="Pfam" id="PF02458">
    <property type="entry name" value="Transferase"/>
    <property type="match status" value="1"/>
</dbReference>
<name>A0AA39DK14_VITRO</name>
<dbReference type="InterPro" id="IPR023213">
    <property type="entry name" value="CAT-like_dom_sf"/>
</dbReference>
<keyword evidence="4" id="KW-1185">Reference proteome</keyword>
<evidence type="ECO:0000313" key="4">
    <source>
        <dbReference type="Proteomes" id="UP001168098"/>
    </source>
</evidence>
<proteinExistence type="predicted"/>
<dbReference type="InterPro" id="IPR051504">
    <property type="entry name" value="Plant_metabolite_acyltrans"/>
</dbReference>